<keyword evidence="2" id="KW-1185">Reference proteome</keyword>
<dbReference type="Pfam" id="PF15575">
    <property type="entry name" value="Imm49"/>
    <property type="match status" value="1"/>
</dbReference>
<comment type="caution">
    <text evidence="1">The sequence shown here is derived from an EMBL/GenBank/DDBJ whole genome shotgun (WGS) entry which is preliminary data.</text>
</comment>
<dbReference type="STRING" id="398512.Bccel_3215"/>
<dbReference type="Proteomes" id="UP000036923">
    <property type="component" value="Unassembled WGS sequence"/>
</dbReference>
<sequence length="266" mass="30855">MPKQQIKRSYFDTFQEIVKERKELIDKKISNVRKNGIPQGNDGYLYHSLSTGYRVLAVGEILYGKDYKKAKEYFYLSAKMNEYLLALIDKGDEQISTDFASMHEYKSIYAALLSDNIELAVSIAKLLGGRPEIEKDDFDAFYISGYLLKYLLLEQEEEASPYLAKLEKQLTKKNNTYYSSLLEIYRAIYNKDKKEIEDGIKKLLNGHRALKDFKSSENEFLSIEGLGILKLLQNRGINIAIEDDLLPLKFLEKDDLVYPEIDYFVK</sequence>
<reference evidence="2" key="1">
    <citation type="submission" date="2015-07" db="EMBL/GenBank/DDBJ databases">
        <title>Near-Complete Genome Sequence of the Cellulolytic Bacterium Bacteroides (Pseudobacteroides) cellulosolvens ATCC 35603.</title>
        <authorList>
            <person name="Dassa B."/>
            <person name="Utturkar S.M."/>
            <person name="Klingeman D.M."/>
            <person name="Hurt R.A."/>
            <person name="Keller M."/>
            <person name="Xu J."/>
            <person name="Reddy Y.H.K."/>
            <person name="Borovok I."/>
            <person name="Grinberg I.R."/>
            <person name="Lamed R."/>
            <person name="Zhivin O."/>
            <person name="Bayer E.A."/>
            <person name="Brown S.D."/>
        </authorList>
    </citation>
    <scope>NUCLEOTIDE SEQUENCE [LARGE SCALE GENOMIC DNA]</scope>
    <source>
        <strain evidence="2">DSM 2933</strain>
    </source>
</reference>
<evidence type="ECO:0000313" key="2">
    <source>
        <dbReference type="Proteomes" id="UP000036923"/>
    </source>
</evidence>
<name>A0A0L6JQ79_9FIRM</name>
<dbReference type="AlphaFoldDB" id="A0A0L6JQ79"/>
<gene>
    <name evidence="1" type="ORF">Bccel_3215</name>
</gene>
<accession>A0A0L6JQ79</accession>
<dbReference type="eggNOG" id="ENOG5032ZM9">
    <property type="taxonomic scope" value="Bacteria"/>
</dbReference>
<dbReference type="InterPro" id="IPR029074">
    <property type="entry name" value="Imm49"/>
</dbReference>
<protein>
    <submittedName>
        <fullName evidence="1">Uncharacterized protein</fullName>
    </submittedName>
</protein>
<dbReference type="RefSeq" id="WP_036938968.1">
    <property type="nucleotide sequence ID" value="NZ_JQKC01000008.1"/>
</dbReference>
<proteinExistence type="predicted"/>
<evidence type="ECO:0000313" key="1">
    <source>
        <dbReference type="EMBL" id="KNY27944.1"/>
    </source>
</evidence>
<organism evidence="1 2">
    <name type="scientific">Pseudobacteroides cellulosolvens ATCC 35603 = DSM 2933</name>
    <dbReference type="NCBI Taxonomy" id="398512"/>
    <lineage>
        <taxon>Bacteria</taxon>
        <taxon>Bacillati</taxon>
        <taxon>Bacillota</taxon>
        <taxon>Clostridia</taxon>
        <taxon>Eubacteriales</taxon>
        <taxon>Oscillospiraceae</taxon>
        <taxon>Pseudobacteroides</taxon>
    </lineage>
</organism>
<dbReference type="EMBL" id="LGTC01000001">
    <property type="protein sequence ID" value="KNY27944.1"/>
    <property type="molecule type" value="Genomic_DNA"/>
</dbReference>